<gene>
    <name evidence="1" type="ORF">OUZ56_012072</name>
</gene>
<dbReference type="EMBL" id="JAOYFB010000002">
    <property type="protein sequence ID" value="KAK4006917.1"/>
    <property type="molecule type" value="Genomic_DNA"/>
</dbReference>
<evidence type="ECO:0000313" key="1">
    <source>
        <dbReference type="EMBL" id="KAK4006917.1"/>
    </source>
</evidence>
<evidence type="ECO:0000313" key="2">
    <source>
        <dbReference type="Proteomes" id="UP001234178"/>
    </source>
</evidence>
<protein>
    <submittedName>
        <fullName evidence="1">Uncharacterized protein</fullName>
    </submittedName>
</protein>
<comment type="caution">
    <text evidence="1">The sequence shown here is derived from an EMBL/GenBank/DDBJ whole genome shotgun (WGS) entry which is preliminary data.</text>
</comment>
<accession>A0ABQ9Z1Y9</accession>
<proteinExistence type="predicted"/>
<name>A0ABQ9Z1Y9_9CRUS</name>
<keyword evidence="2" id="KW-1185">Reference proteome</keyword>
<sequence length="66" mass="7350">MEGYALVMGPKLFIVSPGVPAGWILHVKVYGIGNEEGGCRLSFVFYVQPMQPQINLEGRHPVVFFQ</sequence>
<reference evidence="1 2" key="1">
    <citation type="journal article" date="2023" name="Nucleic Acids Res.">
        <title>The hologenome of Daphnia magna reveals possible DNA methylation and microbiome-mediated evolution of the host genome.</title>
        <authorList>
            <person name="Chaturvedi A."/>
            <person name="Li X."/>
            <person name="Dhandapani V."/>
            <person name="Marshall H."/>
            <person name="Kissane S."/>
            <person name="Cuenca-Cambronero M."/>
            <person name="Asole G."/>
            <person name="Calvet F."/>
            <person name="Ruiz-Romero M."/>
            <person name="Marangio P."/>
            <person name="Guigo R."/>
            <person name="Rago D."/>
            <person name="Mirbahai L."/>
            <person name="Eastwood N."/>
            <person name="Colbourne J.K."/>
            <person name="Zhou J."/>
            <person name="Mallon E."/>
            <person name="Orsini L."/>
        </authorList>
    </citation>
    <scope>NUCLEOTIDE SEQUENCE [LARGE SCALE GENOMIC DNA]</scope>
    <source>
        <strain evidence="1">LRV0_1</strain>
    </source>
</reference>
<dbReference type="Proteomes" id="UP001234178">
    <property type="component" value="Unassembled WGS sequence"/>
</dbReference>
<organism evidence="1 2">
    <name type="scientific">Daphnia magna</name>
    <dbReference type="NCBI Taxonomy" id="35525"/>
    <lineage>
        <taxon>Eukaryota</taxon>
        <taxon>Metazoa</taxon>
        <taxon>Ecdysozoa</taxon>
        <taxon>Arthropoda</taxon>
        <taxon>Crustacea</taxon>
        <taxon>Branchiopoda</taxon>
        <taxon>Diplostraca</taxon>
        <taxon>Cladocera</taxon>
        <taxon>Anomopoda</taxon>
        <taxon>Daphniidae</taxon>
        <taxon>Daphnia</taxon>
    </lineage>
</organism>